<dbReference type="PANTHER" id="PTHR42834">
    <property type="entry name" value="ENDONUCLEASE/EXONUCLEASE/PHOSPHATASE FAMILY PROTEIN (AFU_ORTHOLOGUE AFUA_3G09210)"/>
    <property type="match status" value="1"/>
</dbReference>
<dbReference type="InterPro" id="IPR036691">
    <property type="entry name" value="Endo/exonu/phosph_ase_sf"/>
</dbReference>
<keyword evidence="3" id="KW-0540">Nuclease</keyword>
<dbReference type="OMA" id="YKGYPFR"/>
<feature type="signal peptide" evidence="1">
    <location>
        <begin position="1"/>
        <end position="20"/>
    </location>
</feature>
<keyword evidence="3" id="KW-0255">Endonuclease</keyword>
<keyword evidence="1" id="KW-0732">Signal</keyword>
<dbReference type="EMBL" id="JAWDES010000004">
    <property type="protein sequence ID" value="MDU0258940.1"/>
    <property type="molecule type" value="Genomic_DNA"/>
</dbReference>
<evidence type="ECO:0000313" key="4">
    <source>
        <dbReference type="Proteomes" id="UP001181347"/>
    </source>
</evidence>
<organism evidence="3 4">
    <name type="scientific">Alistipes finegoldii</name>
    <dbReference type="NCBI Taxonomy" id="214856"/>
    <lineage>
        <taxon>Bacteria</taxon>
        <taxon>Pseudomonadati</taxon>
        <taxon>Bacteroidota</taxon>
        <taxon>Bacteroidia</taxon>
        <taxon>Bacteroidales</taxon>
        <taxon>Rikenellaceae</taxon>
        <taxon>Alistipes</taxon>
    </lineage>
</organism>
<dbReference type="Gene3D" id="3.60.10.10">
    <property type="entry name" value="Endonuclease/exonuclease/phosphatase"/>
    <property type="match status" value="1"/>
</dbReference>
<sequence>MKKRLIFTLFLAAFVVMCFAQKPCKVMFYNLENFFDTINDPEVHDDEFTPEGPKKWNSAKYFKKLGNIERVLFDIAAADKNYPAVIGVSEVETRSVLEDIVATPKLAPGNYRIVHYDSPEARGVDVAFMYRPDVFKLEGSFPVKTVVPQLPNFKTRDILTMWGTIENEPFFFMVAHWPSRLGGKDASEFKRIAVGEQMRRIADSVLKINPATKVVAMGDFNDDPTDESIAEGLGAKAKMKDLKPGDFYNPFADMLKAGLGTLAYGDAWNLFDNIVVTENLATGSEGRLRLQKAPGSKFYGNIFKRYYMLQKEGQYKGYPLRTYVGNNFQGGYSDHFPVYIYFAK</sequence>
<gene>
    <name evidence="3" type="ORF">RVH17_02255</name>
</gene>
<keyword evidence="3" id="KW-0378">Hydrolase</keyword>
<reference evidence="3" key="1">
    <citation type="submission" date="2023-10" db="EMBL/GenBank/DDBJ databases">
        <title>Genome Sequence of the Bacteria from From Gut Wall in Crohn's Disease.</title>
        <authorList>
            <person name="Rodriguez-Palacios A."/>
        </authorList>
    </citation>
    <scope>NUCLEOTIDE SEQUENCE</scope>
    <source>
        <strain evidence="3">CavFT-hAR58</strain>
    </source>
</reference>
<proteinExistence type="predicted"/>
<dbReference type="Pfam" id="PF19580">
    <property type="entry name" value="Exo_endo_phos_3"/>
    <property type="match status" value="1"/>
</dbReference>
<evidence type="ECO:0000313" key="3">
    <source>
        <dbReference type="EMBL" id="MDU0258940.1"/>
    </source>
</evidence>
<accession>A0AAE4LJP7</accession>
<dbReference type="AlphaFoldDB" id="A0AAE4LJP7"/>
<evidence type="ECO:0000259" key="2">
    <source>
        <dbReference type="Pfam" id="PF19580"/>
    </source>
</evidence>
<feature type="chain" id="PRO_5041960049" evidence="1">
    <location>
        <begin position="21"/>
        <end position="344"/>
    </location>
</feature>
<dbReference type="InterPro" id="IPR005135">
    <property type="entry name" value="Endo/exonuclease/phosphatase"/>
</dbReference>
<dbReference type="GO" id="GO:0004519">
    <property type="term" value="F:endonuclease activity"/>
    <property type="evidence" value="ECO:0007669"/>
    <property type="project" value="UniProtKB-KW"/>
</dbReference>
<evidence type="ECO:0000256" key="1">
    <source>
        <dbReference type="SAM" id="SignalP"/>
    </source>
</evidence>
<dbReference type="SUPFAM" id="SSF56219">
    <property type="entry name" value="DNase I-like"/>
    <property type="match status" value="1"/>
</dbReference>
<dbReference type="Proteomes" id="UP001181347">
    <property type="component" value="Unassembled WGS sequence"/>
</dbReference>
<name>A0AAE4LJP7_9BACT</name>
<dbReference type="RefSeq" id="WP_009597929.1">
    <property type="nucleotide sequence ID" value="NZ_BAAFKU010000018.1"/>
</dbReference>
<protein>
    <submittedName>
        <fullName evidence="3">Endonuclease/exonuclease/phosphatase family protein</fullName>
    </submittedName>
</protein>
<feature type="domain" description="Endonuclease/exonuclease/phosphatase" evidence="2">
    <location>
        <begin position="26"/>
        <end position="344"/>
    </location>
</feature>
<comment type="caution">
    <text evidence="3">The sequence shown here is derived from an EMBL/GenBank/DDBJ whole genome shotgun (WGS) entry which is preliminary data.</text>
</comment>
<dbReference type="PANTHER" id="PTHR42834:SF1">
    <property type="entry name" value="ENDONUCLEASE_EXONUCLEASE_PHOSPHATASE FAMILY PROTEIN (AFU_ORTHOLOGUE AFUA_3G09210)"/>
    <property type="match status" value="1"/>
</dbReference>